<accession>A0A7H1NR41</accession>
<evidence type="ECO:0008006" key="3">
    <source>
        <dbReference type="Google" id="ProtNLM"/>
    </source>
</evidence>
<reference evidence="1 2" key="1">
    <citation type="submission" date="2020-08" db="EMBL/GenBank/DDBJ databases">
        <title>Complete genome sequence of Entomobacter blattae G55GP.</title>
        <authorList>
            <person name="Poehlein A."/>
            <person name="Guzman J."/>
            <person name="Daniel R."/>
            <person name="Vilcinskas A."/>
        </authorList>
    </citation>
    <scope>NUCLEOTIDE SEQUENCE [LARGE SCALE GENOMIC DNA]</scope>
    <source>
        <strain evidence="1 2">G55GP</strain>
    </source>
</reference>
<keyword evidence="2" id="KW-1185">Reference proteome</keyword>
<dbReference type="EMBL" id="CP060244">
    <property type="protein sequence ID" value="QNT78251.1"/>
    <property type="molecule type" value="Genomic_DNA"/>
</dbReference>
<proteinExistence type="predicted"/>
<organism evidence="1 2">
    <name type="scientific">Entomobacter blattae</name>
    <dbReference type="NCBI Taxonomy" id="2762277"/>
    <lineage>
        <taxon>Bacteria</taxon>
        <taxon>Pseudomonadati</taxon>
        <taxon>Pseudomonadota</taxon>
        <taxon>Alphaproteobacteria</taxon>
        <taxon>Acetobacterales</taxon>
        <taxon>Acetobacteraceae</taxon>
        <taxon>Entomobacter</taxon>
    </lineage>
</organism>
<name>A0A7H1NR41_9PROT</name>
<dbReference type="AlphaFoldDB" id="A0A7H1NR41"/>
<dbReference type="Pfam" id="PF13704">
    <property type="entry name" value="Glyco_tranf_2_4"/>
    <property type="match status" value="1"/>
</dbReference>
<sequence length="357" mass="41047">MMEKNEDILLEPWILHHASLFGYENLTIIDNGSSNPIVHTLLSYYETKGCTVLRQFSSSEDFLNKGAVIASIIQGWDNANDEYDFVFPLDCDEFLALSSERGPRFDKANIHQVFESLKEHNATFVLRRVLLNIPQEPGFFRTQIIQKGFFKKGSLVELDRGFHNPVSIFPENWFVAPFTLIHLHNRYRYEDTQKYARQKLEHYINPDDPQALAEYDGPFKTYFQMSEEDYRNGYQTTACLFIPSVLTHFEALQCNTTLMFGNAATLRTEFQKGSLLADLAATAGGIARFVTTNPETGAARYEFILYDAESYGRHNPDIVQHPHYTTWPLVHFLEHGFAEQRKCNDMFPAPFALIDPA</sequence>
<evidence type="ECO:0000313" key="2">
    <source>
        <dbReference type="Proteomes" id="UP000516349"/>
    </source>
</evidence>
<protein>
    <recommendedName>
        <fullName evidence="3">Glycosyl transferase family 2</fullName>
    </recommendedName>
</protein>
<gene>
    <name evidence="1" type="ORF">JGUZn3_10230</name>
</gene>
<dbReference type="KEGG" id="ebla:JGUZn3_10230"/>
<dbReference type="RefSeq" id="WP_203414583.1">
    <property type="nucleotide sequence ID" value="NZ_CP060244.1"/>
</dbReference>
<dbReference type="Proteomes" id="UP000516349">
    <property type="component" value="Chromosome"/>
</dbReference>
<evidence type="ECO:0000313" key="1">
    <source>
        <dbReference type="EMBL" id="QNT78251.1"/>
    </source>
</evidence>